<keyword evidence="1" id="KW-0812">Transmembrane</keyword>
<feature type="transmembrane region" description="Helical" evidence="1">
    <location>
        <begin position="21"/>
        <end position="42"/>
    </location>
</feature>
<name>A0ABY6B6S0_9BURK</name>
<evidence type="ECO:0000256" key="1">
    <source>
        <dbReference type="SAM" id="Phobius"/>
    </source>
</evidence>
<evidence type="ECO:0000313" key="2">
    <source>
        <dbReference type="EMBL" id="UXH80742.1"/>
    </source>
</evidence>
<reference evidence="2" key="1">
    <citation type="submission" date="2022-10" db="EMBL/GenBank/DDBJ databases">
        <title>Characterization and whole genome sequencing of a new Roseateles species, isolated from fresh water.</title>
        <authorList>
            <person name="Guliayeva D.Y."/>
            <person name="Akhremchuk A.E."/>
            <person name="Sikolenko M.A."/>
            <person name="Valentovich L.N."/>
            <person name="Sidarenka A.V."/>
        </authorList>
    </citation>
    <scope>NUCLEOTIDE SEQUENCE</scope>
    <source>
        <strain evidence="2">BIM B-1768</strain>
    </source>
</reference>
<keyword evidence="1" id="KW-0472">Membrane</keyword>
<organism evidence="2 3">
    <name type="scientific">Roseateles amylovorans</name>
    <dbReference type="NCBI Taxonomy" id="2978473"/>
    <lineage>
        <taxon>Bacteria</taxon>
        <taxon>Pseudomonadati</taxon>
        <taxon>Pseudomonadota</taxon>
        <taxon>Betaproteobacteria</taxon>
        <taxon>Burkholderiales</taxon>
        <taxon>Sphaerotilaceae</taxon>
        <taxon>Roseateles</taxon>
    </lineage>
</organism>
<keyword evidence="1" id="KW-1133">Transmembrane helix</keyword>
<gene>
    <name evidence="2" type="ORF">N4261_13045</name>
</gene>
<accession>A0ABY6B6S0</accession>
<sequence>MNPESTKTPPSLAMELRRWTALFTLPFAAVIALSGLAGLLWLPHLLGPRLGLAMSLLGALVMLALAASIGGGALQSLRLHGPALVVDAQGITDHFHLHAHLPWSDIESASLDVGDGDSLVLVLRPGVSLPGGGEVRPSMWRSAKRLFNGGDVSIPLGRLAYHPHRLRQALEAHAARAKLVDAQARRGVAGASHRDVQSF</sequence>
<dbReference type="RefSeq" id="WP_261760559.1">
    <property type="nucleotide sequence ID" value="NZ_CP104562.2"/>
</dbReference>
<feature type="transmembrane region" description="Helical" evidence="1">
    <location>
        <begin position="54"/>
        <end position="74"/>
    </location>
</feature>
<keyword evidence="3" id="KW-1185">Reference proteome</keyword>
<proteinExistence type="predicted"/>
<dbReference type="Proteomes" id="UP001064933">
    <property type="component" value="Chromosome"/>
</dbReference>
<evidence type="ECO:0008006" key="4">
    <source>
        <dbReference type="Google" id="ProtNLM"/>
    </source>
</evidence>
<protein>
    <recommendedName>
        <fullName evidence="4">PH domain-containing protein</fullName>
    </recommendedName>
</protein>
<dbReference type="EMBL" id="CP104562">
    <property type="protein sequence ID" value="UXH80742.1"/>
    <property type="molecule type" value="Genomic_DNA"/>
</dbReference>
<evidence type="ECO:0000313" key="3">
    <source>
        <dbReference type="Proteomes" id="UP001064933"/>
    </source>
</evidence>